<dbReference type="InterPro" id="IPR050644">
    <property type="entry name" value="PG_Glycine_Bridge_Synth"/>
</dbReference>
<evidence type="ECO:0000313" key="3">
    <source>
        <dbReference type="EMBL" id="CAB4740843.1"/>
    </source>
</evidence>
<reference evidence="2" key="1">
    <citation type="submission" date="2020-05" db="EMBL/GenBank/DDBJ databases">
        <authorList>
            <person name="Chiriac C."/>
            <person name="Salcher M."/>
            <person name="Ghai R."/>
            <person name="Kavagutti S V."/>
        </authorList>
    </citation>
    <scope>NUCLEOTIDE SEQUENCE</scope>
</reference>
<dbReference type="PANTHER" id="PTHR36174">
    <property type="entry name" value="LIPID II:GLYCINE GLYCYLTRANSFERASE"/>
    <property type="match status" value="1"/>
</dbReference>
<protein>
    <submittedName>
        <fullName evidence="2">Unannotated protein</fullName>
    </submittedName>
</protein>
<dbReference type="InterPro" id="IPR016181">
    <property type="entry name" value="Acyl_CoA_acyltransferase"/>
</dbReference>
<dbReference type="Gene3D" id="3.40.630.30">
    <property type="match status" value="1"/>
</dbReference>
<name>A0A6J6AUQ4_9ZZZZ</name>
<dbReference type="AlphaFoldDB" id="A0A6J6AUQ4"/>
<evidence type="ECO:0000313" key="2">
    <source>
        <dbReference type="EMBL" id="CAB4530680.1"/>
    </source>
</evidence>
<dbReference type="SUPFAM" id="SSF55729">
    <property type="entry name" value="Acyl-CoA N-acyltransferases (Nat)"/>
    <property type="match status" value="1"/>
</dbReference>
<dbReference type="EMBL" id="CAEZYU010000040">
    <property type="protein sequence ID" value="CAB4740843.1"/>
    <property type="molecule type" value="Genomic_DNA"/>
</dbReference>
<dbReference type="InterPro" id="IPR038740">
    <property type="entry name" value="BioF2-like_GNAT_dom"/>
</dbReference>
<accession>A0A6J6AUQ4</accession>
<dbReference type="PANTHER" id="PTHR36174:SF1">
    <property type="entry name" value="LIPID II:GLYCINE GLYCYLTRANSFERASE"/>
    <property type="match status" value="1"/>
</dbReference>
<evidence type="ECO:0000259" key="1">
    <source>
        <dbReference type="Pfam" id="PF13480"/>
    </source>
</evidence>
<sequence>MDMRFEQVPLANVPWAELDSFADRTVHQTKAWLAFLAETQGAQPIVLQIFNAGEAVGWFTGATVQRFGLRILGSPMRGWTTAHMGFNLVDDALIDSAVTGLAQYATSDLKCAHLEVLDQRCTRGVVPPGFKSTPLNGLVVDLQTDDEQLLLGMTKNGRRDMRKSLRSGVVVSEVDSNDSQFVQEYYSQVSLAFARRGLAPTYPQSRVESMVRHLYPTGNLILLRASLPTGETAATGIFAGIPGGGASFTFQASDPDFYQWLPNEALVWQALRAWRERGALSFDFGGREIGSPTDFKRKFGGADLTTDWLRYSKYPLLESGRSLASRTHKALQKRRKFRSG</sequence>
<organism evidence="2">
    <name type="scientific">freshwater metagenome</name>
    <dbReference type="NCBI Taxonomy" id="449393"/>
    <lineage>
        <taxon>unclassified sequences</taxon>
        <taxon>metagenomes</taxon>
        <taxon>ecological metagenomes</taxon>
    </lineage>
</organism>
<gene>
    <name evidence="2" type="ORF">UFOPK1358_00298</name>
    <name evidence="3" type="ORF">UFOPK2766_01025</name>
</gene>
<dbReference type="Pfam" id="PF13480">
    <property type="entry name" value="Acetyltransf_6"/>
    <property type="match status" value="1"/>
</dbReference>
<proteinExistence type="predicted"/>
<dbReference type="EMBL" id="CAEZSF010000015">
    <property type="protein sequence ID" value="CAB4530680.1"/>
    <property type="molecule type" value="Genomic_DNA"/>
</dbReference>
<feature type="domain" description="BioF2-like acetyltransferase" evidence="1">
    <location>
        <begin position="155"/>
        <end position="297"/>
    </location>
</feature>